<protein>
    <submittedName>
        <fullName evidence="4">Sporulation protein</fullName>
    </submittedName>
</protein>
<dbReference type="Gene3D" id="3.30.70.1070">
    <property type="entry name" value="Sporulation related repeat"/>
    <property type="match status" value="1"/>
</dbReference>
<comment type="caution">
    <text evidence="4">The sequence shown here is derived from an EMBL/GenBank/DDBJ whole genome shotgun (WGS) entry which is preliminary data.</text>
</comment>
<proteinExistence type="predicted"/>
<gene>
    <name evidence="4" type="ORF">F7P80_14080</name>
</gene>
<dbReference type="GO" id="GO:0042834">
    <property type="term" value="F:peptidoglycan binding"/>
    <property type="evidence" value="ECO:0007669"/>
    <property type="project" value="InterPro"/>
</dbReference>
<evidence type="ECO:0000256" key="2">
    <source>
        <dbReference type="SAM" id="Phobius"/>
    </source>
</evidence>
<dbReference type="InterPro" id="IPR036680">
    <property type="entry name" value="SPOR-like_sf"/>
</dbReference>
<feature type="compositionally biased region" description="Polar residues" evidence="1">
    <location>
        <begin position="84"/>
        <end position="93"/>
    </location>
</feature>
<evidence type="ECO:0000259" key="3">
    <source>
        <dbReference type="PROSITE" id="PS51724"/>
    </source>
</evidence>
<dbReference type="AlphaFoldDB" id="A0A6A1QZX2"/>
<dbReference type="EMBL" id="VZOT01000013">
    <property type="protein sequence ID" value="KAB0585534.1"/>
    <property type="molecule type" value="Genomic_DNA"/>
</dbReference>
<dbReference type="InterPro" id="IPR052521">
    <property type="entry name" value="Cell_div_SPOR-domain"/>
</dbReference>
<dbReference type="PANTHER" id="PTHR38687:SF1">
    <property type="entry name" value="CELL DIVISION PROTEIN DEDD"/>
    <property type="match status" value="1"/>
</dbReference>
<evidence type="ECO:0000313" key="4">
    <source>
        <dbReference type="EMBL" id="KAB0585534.1"/>
    </source>
</evidence>
<feature type="region of interest" description="Disordered" evidence="1">
    <location>
        <begin position="36"/>
        <end position="102"/>
    </location>
</feature>
<feature type="domain" description="SPOR" evidence="3">
    <location>
        <begin position="126"/>
        <end position="205"/>
    </location>
</feature>
<dbReference type="RefSeq" id="WP_151045630.1">
    <property type="nucleotide sequence ID" value="NZ_VZOT01000013.1"/>
</dbReference>
<keyword evidence="2" id="KW-0472">Membrane</keyword>
<keyword evidence="2" id="KW-0812">Transmembrane</keyword>
<dbReference type="GO" id="GO:0032153">
    <property type="term" value="C:cell division site"/>
    <property type="evidence" value="ECO:0007669"/>
    <property type="project" value="TreeGrafter"/>
</dbReference>
<feature type="transmembrane region" description="Helical" evidence="2">
    <location>
        <begin position="12"/>
        <end position="31"/>
    </location>
</feature>
<dbReference type="PANTHER" id="PTHR38687">
    <property type="entry name" value="CELL DIVISION PROTEIN DEDD-RELATED"/>
    <property type="match status" value="1"/>
</dbReference>
<sequence length="206" mass="21736">MGNQQRGGTLLGLIIGVILGLGIGLGVAVYVTKMPVPFKGDPRSADDRQGDSERYRNWNPNAPLTGAQPERGAAPAAPEVQPSAPATSAQNPVAQPPAVSADPLGDLAHAQLKAAEAKAAAEAAATNDGFHYFVQAGAFRSKADADAQRAKLAMMGWEARISEREQNGRVVFRVRIGPFDKRGDAAQLKQRLDDAGIDSSMVRVQQ</sequence>
<dbReference type="SUPFAM" id="SSF110997">
    <property type="entry name" value="Sporulation related repeat"/>
    <property type="match status" value="1"/>
</dbReference>
<dbReference type="GO" id="GO:0030428">
    <property type="term" value="C:cell septum"/>
    <property type="evidence" value="ECO:0007669"/>
    <property type="project" value="TreeGrafter"/>
</dbReference>
<evidence type="ECO:0000256" key="1">
    <source>
        <dbReference type="SAM" id="MobiDB-lite"/>
    </source>
</evidence>
<organism evidence="4">
    <name type="scientific">Comamonas kerstersii</name>
    <dbReference type="NCBI Taxonomy" id="225992"/>
    <lineage>
        <taxon>Bacteria</taxon>
        <taxon>Pseudomonadati</taxon>
        <taxon>Pseudomonadota</taxon>
        <taxon>Betaproteobacteria</taxon>
        <taxon>Burkholderiales</taxon>
        <taxon>Comamonadaceae</taxon>
        <taxon>Comamonas</taxon>
    </lineage>
</organism>
<dbReference type="Pfam" id="PF05036">
    <property type="entry name" value="SPOR"/>
    <property type="match status" value="1"/>
</dbReference>
<dbReference type="GO" id="GO:0032506">
    <property type="term" value="P:cytokinetic process"/>
    <property type="evidence" value="ECO:0007669"/>
    <property type="project" value="TreeGrafter"/>
</dbReference>
<reference evidence="4" key="1">
    <citation type="submission" date="2019-09" db="EMBL/GenBank/DDBJ databases">
        <title>Draft genome sequences of 48 bacterial type strains from the CCUG.</title>
        <authorList>
            <person name="Tunovic T."/>
            <person name="Pineiro-Iglesias B."/>
            <person name="Unosson C."/>
            <person name="Inganas E."/>
            <person name="Ohlen M."/>
            <person name="Cardew S."/>
            <person name="Jensie-Markopoulos S."/>
            <person name="Salva-Serra F."/>
            <person name="Jaen-Luchoro D."/>
            <person name="Karlsson R."/>
            <person name="Svensson-Stadler L."/>
            <person name="Chun J."/>
            <person name="Moore E."/>
        </authorList>
    </citation>
    <scope>NUCLEOTIDE SEQUENCE</scope>
    <source>
        <strain evidence="4">CCUG 15333</strain>
    </source>
</reference>
<keyword evidence="2" id="KW-1133">Transmembrane helix</keyword>
<dbReference type="PROSITE" id="PS51724">
    <property type="entry name" value="SPOR"/>
    <property type="match status" value="1"/>
</dbReference>
<name>A0A6A1QZX2_9BURK</name>
<dbReference type="InterPro" id="IPR007730">
    <property type="entry name" value="SPOR-like_dom"/>
</dbReference>
<feature type="compositionally biased region" description="Basic and acidic residues" evidence="1">
    <location>
        <begin position="40"/>
        <end position="56"/>
    </location>
</feature>
<accession>A0A6A1QZX2</accession>